<dbReference type="EMBL" id="CAEZXE010000017">
    <property type="protein sequence ID" value="CAB4670531.1"/>
    <property type="molecule type" value="Genomic_DNA"/>
</dbReference>
<dbReference type="EMBL" id="CAEZTG010000020">
    <property type="protein sequence ID" value="CAB4558285.1"/>
    <property type="molecule type" value="Genomic_DNA"/>
</dbReference>
<dbReference type="AlphaFoldDB" id="A0A6J6M8P2"/>
<accession>A0A6J6M8P2</accession>
<sequence>MEDGGGVGRSPAKSRTRSDRLFHSHHCVTTHHRQRASDEVVTTEINDVAVAIGEGHRGWSGAFTIDEE</sequence>
<feature type="region of interest" description="Disordered" evidence="1">
    <location>
        <begin position="1"/>
        <end position="35"/>
    </location>
</feature>
<evidence type="ECO:0000256" key="1">
    <source>
        <dbReference type="SAM" id="MobiDB-lite"/>
    </source>
</evidence>
<evidence type="ECO:0000313" key="3">
    <source>
        <dbReference type="EMBL" id="CAB4670531.1"/>
    </source>
</evidence>
<organism evidence="3">
    <name type="scientific">freshwater metagenome</name>
    <dbReference type="NCBI Taxonomy" id="449393"/>
    <lineage>
        <taxon>unclassified sequences</taxon>
        <taxon>metagenomes</taxon>
        <taxon>ecological metagenomes</taxon>
    </lineage>
</organism>
<feature type="compositionally biased region" description="Basic residues" evidence="1">
    <location>
        <begin position="23"/>
        <end position="34"/>
    </location>
</feature>
<reference evidence="3" key="1">
    <citation type="submission" date="2020-05" db="EMBL/GenBank/DDBJ databases">
        <authorList>
            <person name="Chiriac C."/>
            <person name="Salcher M."/>
            <person name="Ghai R."/>
            <person name="Kavagutti S V."/>
        </authorList>
    </citation>
    <scope>NUCLEOTIDE SEQUENCE</scope>
</reference>
<evidence type="ECO:0000313" key="2">
    <source>
        <dbReference type="EMBL" id="CAB4558285.1"/>
    </source>
</evidence>
<protein>
    <submittedName>
        <fullName evidence="3">Unannotated protein</fullName>
    </submittedName>
</protein>
<name>A0A6J6M8P2_9ZZZZ</name>
<gene>
    <name evidence="2" type="ORF">UFOPK1603_00360</name>
    <name evidence="3" type="ORF">UFOPK2350_00321</name>
</gene>
<proteinExistence type="predicted"/>